<keyword evidence="11" id="KW-1185">Reference proteome</keyword>
<feature type="transmembrane region" description="Helical" evidence="10">
    <location>
        <begin position="37"/>
        <end position="56"/>
    </location>
</feature>
<evidence type="ECO:0000256" key="5">
    <source>
        <dbReference type="ARBA" id="ARBA00023136"/>
    </source>
</evidence>
<organism evidence="11 12">
    <name type="scientific">Branchiostoma belcheri</name>
    <name type="common">Amphioxus</name>
    <dbReference type="NCBI Taxonomy" id="7741"/>
    <lineage>
        <taxon>Eukaryota</taxon>
        <taxon>Metazoa</taxon>
        <taxon>Chordata</taxon>
        <taxon>Cephalochordata</taxon>
        <taxon>Leptocardii</taxon>
        <taxon>Amphioxiformes</taxon>
        <taxon>Branchiostomatidae</taxon>
        <taxon>Branchiostoma</taxon>
    </lineage>
</organism>
<dbReference type="KEGG" id="bbel:109481698"/>
<dbReference type="RefSeq" id="XP_019639843.1">
    <property type="nucleotide sequence ID" value="XM_019784284.1"/>
</dbReference>
<evidence type="ECO:0000256" key="7">
    <source>
        <dbReference type="ARBA" id="ARBA00049458"/>
    </source>
</evidence>
<dbReference type="Pfam" id="PF07947">
    <property type="entry name" value="YhhN"/>
    <property type="match status" value="1"/>
</dbReference>
<feature type="transmembrane region" description="Helical" evidence="10">
    <location>
        <begin position="68"/>
        <end position="87"/>
    </location>
</feature>
<comment type="catalytic activity">
    <reaction evidence="8">
        <text>a 1-O-(1Z-alkenyl)-sn-glycero-3-phosphocholine + H2O = a 2,3-saturated aldehyde + sn-glycerol 3-phosphocholine</text>
        <dbReference type="Rhea" id="RHEA:22544"/>
        <dbReference type="ChEBI" id="CHEBI:15377"/>
        <dbReference type="ChEBI" id="CHEBI:16870"/>
        <dbReference type="ChEBI" id="CHEBI:73359"/>
        <dbReference type="ChEBI" id="CHEBI:77287"/>
        <dbReference type="EC" id="3.3.2.2"/>
    </reaction>
</comment>
<dbReference type="GO" id="GO:0047408">
    <property type="term" value="F:alkenylglycerophosphocholine hydrolase activity"/>
    <property type="evidence" value="ECO:0007669"/>
    <property type="project" value="UniProtKB-EC"/>
</dbReference>
<dbReference type="EC" id="3.3.2.2" evidence="6"/>
<feature type="transmembrane region" description="Helical" evidence="10">
    <location>
        <begin position="93"/>
        <end position="111"/>
    </location>
</feature>
<keyword evidence="3 10" id="KW-0812">Transmembrane</keyword>
<comment type="similarity">
    <text evidence="2">Belongs to the TMEM86 family.</text>
</comment>
<feature type="region of interest" description="Disordered" evidence="9">
    <location>
        <begin position="243"/>
        <end position="275"/>
    </location>
</feature>
<dbReference type="PANTHER" id="PTHR31885">
    <property type="entry name" value="GH04784P"/>
    <property type="match status" value="1"/>
</dbReference>
<dbReference type="GO" id="GO:0016020">
    <property type="term" value="C:membrane"/>
    <property type="evidence" value="ECO:0007669"/>
    <property type="project" value="UniProtKB-SubCell"/>
</dbReference>
<dbReference type="PANTHER" id="PTHR31885:SF6">
    <property type="entry name" value="GH04784P"/>
    <property type="match status" value="1"/>
</dbReference>
<sequence>MDKQIAVLKSVGPKLVPFFKTTCIYYILWLDADKPTLFSALIKCLPVLSLCVFVLLHGMSLSDMHTYARRILGGLVFSALGDAFLIWQHIDGIYFIYGMVMFAIAHVLYIVSFGFSPLRLPVGAALLAVAAGMYALLYPGLHGVYSVLVGVYILLLWLMLWRGMARLQVFSNDLWTWTKLCACVGALLFIISDTLLGVNKFRLPIPYNRALIMTTYYAAQLGIALSVADLKPDPADDVTTCGAPAASSDDVHCSSSNSKGGAPDASSDDVHRSNSNSKGALELNGIKSGSNGFSNFLCCSKYKKME</sequence>
<evidence type="ECO:0000256" key="6">
    <source>
        <dbReference type="ARBA" id="ARBA00035673"/>
    </source>
</evidence>
<gene>
    <name evidence="12" type="primary">LOC109481698</name>
</gene>
<evidence type="ECO:0000256" key="4">
    <source>
        <dbReference type="ARBA" id="ARBA00022989"/>
    </source>
</evidence>
<evidence type="ECO:0000256" key="2">
    <source>
        <dbReference type="ARBA" id="ARBA00007375"/>
    </source>
</evidence>
<evidence type="ECO:0000256" key="10">
    <source>
        <dbReference type="SAM" id="Phobius"/>
    </source>
</evidence>
<comment type="catalytic activity">
    <reaction evidence="7">
        <text>a 1-O-(1Z-alkenyl)-sn-glycero-3-phosphoethanolamine + H2O = a 2,3-saturated aldehyde + sn-glycero-3-phosphoethanolamine</text>
        <dbReference type="Rhea" id="RHEA:16905"/>
        <dbReference type="ChEBI" id="CHEBI:15377"/>
        <dbReference type="ChEBI" id="CHEBI:73359"/>
        <dbReference type="ChEBI" id="CHEBI:77288"/>
        <dbReference type="ChEBI" id="CHEBI:143890"/>
        <dbReference type="EC" id="3.3.2.2"/>
    </reaction>
</comment>
<evidence type="ECO:0000256" key="1">
    <source>
        <dbReference type="ARBA" id="ARBA00004141"/>
    </source>
</evidence>
<dbReference type="InterPro" id="IPR012506">
    <property type="entry name" value="TMEM86B-like"/>
</dbReference>
<feature type="transmembrane region" description="Helical" evidence="10">
    <location>
        <begin position="174"/>
        <end position="198"/>
    </location>
</feature>
<dbReference type="GeneID" id="109481698"/>
<evidence type="ECO:0000313" key="11">
    <source>
        <dbReference type="Proteomes" id="UP000515135"/>
    </source>
</evidence>
<feature type="transmembrane region" description="Helical" evidence="10">
    <location>
        <begin position="143"/>
        <end position="162"/>
    </location>
</feature>
<accession>A0A6P4ZSM4</accession>
<proteinExistence type="inferred from homology"/>
<evidence type="ECO:0000256" key="3">
    <source>
        <dbReference type="ARBA" id="ARBA00022692"/>
    </source>
</evidence>
<comment type="subcellular location">
    <subcellularLocation>
        <location evidence="1">Membrane</location>
        <topology evidence="1">Multi-pass membrane protein</topology>
    </subcellularLocation>
</comment>
<feature type="transmembrane region" description="Helical" evidence="10">
    <location>
        <begin position="118"/>
        <end position="137"/>
    </location>
</feature>
<dbReference type="OrthoDB" id="2133758at2759"/>
<evidence type="ECO:0000256" key="9">
    <source>
        <dbReference type="SAM" id="MobiDB-lite"/>
    </source>
</evidence>
<keyword evidence="4 10" id="KW-1133">Transmembrane helix</keyword>
<reference evidence="12" key="1">
    <citation type="submission" date="2025-08" db="UniProtKB">
        <authorList>
            <consortium name="RefSeq"/>
        </authorList>
    </citation>
    <scope>IDENTIFICATION</scope>
    <source>
        <tissue evidence="12">Gonad</tissue>
    </source>
</reference>
<dbReference type="AlphaFoldDB" id="A0A6P4ZSM4"/>
<protein>
    <recommendedName>
        <fullName evidence="6">lysoplasmalogenase</fullName>
        <ecNumber evidence="6">3.3.2.2</ecNumber>
    </recommendedName>
</protein>
<evidence type="ECO:0000256" key="8">
    <source>
        <dbReference type="ARBA" id="ARBA00049560"/>
    </source>
</evidence>
<evidence type="ECO:0000313" key="12">
    <source>
        <dbReference type="RefSeq" id="XP_019639843.1"/>
    </source>
</evidence>
<name>A0A6P4ZSM4_BRABE</name>
<keyword evidence="5 10" id="KW-0472">Membrane</keyword>
<dbReference type="Proteomes" id="UP000515135">
    <property type="component" value="Unplaced"/>
</dbReference>